<dbReference type="PANTHER" id="PTHR30471">
    <property type="entry name" value="DNA REPAIR PROTEIN RADC"/>
    <property type="match status" value="1"/>
</dbReference>
<evidence type="ECO:0000313" key="9">
    <source>
        <dbReference type="EMBL" id="QEC56571.1"/>
    </source>
</evidence>
<dbReference type="InterPro" id="IPR014001">
    <property type="entry name" value="Helicase_ATP-bd"/>
</dbReference>
<feature type="domain" description="Helicase ATP-binding" evidence="8">
    <location>
        <begin position="589"/>
        <end position="780"/>
    </location>
</feature>
<dbReference type="GO" id="GO:0032259">
    <property type="term" value="P:methylation"/>
    <property type="evidence" value="ECO:0007669"/>
    <property type="project" value="InterPro"/>
</dbReference>
<reference evidence="9 10" key="1">
    <citation type="journal article" date="2015" name="Int. J. Syst. Evol. Microbiol.">
        <title>Flavisolibacter ginsenosidimutans sp. nov., with ginsenoside-converting activity isolated from soil used for cultivating ginseng.</title>
        <authorList>
            <person name="Zhao Y."/>
            <person name="Liu Q."/>
            <person name="Kang M.S."/>
            <person name="Jin F."/>
            <person name="Yu H."/>
            <person name="Im W.T."/>
        </authorList>
    </citation>
    <scope>NUCLEOTIDE SEQUENCE [LARGE SCALE GENOMIC DNA]</scope>
    <source>
        <strain evidence="9 10">Gsoil 636</strain>
    </source>
</reference>
<dbReference type="InterPro" id="IPR001405">
    <property type="entry name" value="UPF0758"/>
</dbReference>
<dbReference type="PROSITE" id="PS50249">
    <property type="entry name" value="MPN"/>
    <property type="match status" value="1"/>
</dbReference>
<evidence type="ECO:0000256" key="6">
    <source>
        <dbReference type="SAM" id="Coils"/>
    </source>
</evidence>
<dbReference type="InterPro" id="IPR029063">
    <property type="entry name" value="SAM-dependent_MTases_sf"/>
</dbReference>
<evidence type="ECO:0000256" key="2">
    <source>
        <dbReference type="ARBA" id="ARBA00022723"/>
    </source>
</evidence>
<keyword evidence="10" id="KW-1185">Reference proteome</keyword>
<evidence type="ECO:0000256" key="4">
    <source>
        <dbReference type="ARBA" id="ARBA00022833"/>
    </source>
</evidence>
<feature type="coiled-coil region" evidence="6">
    <location>
        <begin position="1350"/>
        <end position="1413"/>
    </location>
</feature>
<dbReference type="SMART" id="SM00487">
    <property type="entry name" value="DEXDc"/>
    <property type="match status" value="1"/>
</dbReference>
<dbReference type="Pfam" id="PF13872">
    <property type="entry name" value="AAA_34"/>
    <property type="match status" value="1"/>
</dbReference>
<dbReference type="InterPro" id="IPR027417">
    <property type="entry name" value="P-loop_NTPase"/>
</dbReference>
<dbReference type="GO" id="GO:0006508">
    <property type="term" value="P:proteolysis"/>
    <property type="evidence" value="ECO:0007669"/>
    <property type="project" value="UniProtKB-KW"/>
</dbReference>
<proteinExistence type="predicted"/>
<evidence type="ECO:0008006" key="11">
    <source>
        <dbReference type="Google" id="ProtNLM"/>
    </source>
</evidence>
<organism evidence="9 10">
    <name type="scientific">Flavisolibacter ginsenosidimutans</name>
    <dbReference type="NCBI Taxonomy" id="661481"/>
    <lineage>
        <taxon>Bacteria</taxon>
        <taxon>Pseudomonadati</taxon>
        <taxon>Bacteroidota</taxon>
        <taxon>Chitinophagia</taxon>
        <taxon>Chitinophagales</taxon>
        <taxon>Chitinophagaceae</taxon>
        <taxon>Flavisolibacter</taxon>
    </lineage>
</organism>
<evidence type="ECO:0000313" key="10">
    <source>
        <dbReference type="Proteomes" id="UP000321204"/>
    </source>
</evidence>
<sequence>MTNQQMMYPTTPEIVLGNLPEIQIPELQVSYNRSSGKFLSGVISSSSDVATFIRTSIGLNEVELQEQFIVLYLSQSNNVIGYYKHSKGAINATVADIRIILGTALKCACIAMIVAHNHPSGNLKPSRADEQITQRLKESAALMDIKLLDHLIITKDSFLSFADQGLLGLQGLGALINGQESFVQAVLKSLVDGQRHNKTSIEKLAAFFGITDKTEVKELTELAIVTRARTLAHSEDTTAEKYHSICRLYESQVNLSHRTSQSILLQQYSTPAPIGYIAGFFCGLQDASISVFEPSAGNGLLTIAANPFQCTVNEIDPVRRRNLETQGFGLVMNQDATKTFRGLEKKFDAVITNPPFGKMDAEVMYDTFPIKPLEHVMALTALNCMKDDGKAAIIIGGHTSWDEKGRVQAGKNRIFFNYLYSRYNVIDVINIDGHKLYSRQGTSFDVRLILIRGRKDKPFGAAPIYNSEKDKEVKTFDELFERVMDAIENSQPMKTFTDLESEALELQRLFGGSDLGAPYEPASEACIVLNTQVPDSMAFETRQAIVAIKKEVGGDIDNFVRHRLKYKSKTELCKVLSAEQIDAVAMAIYNIEARGQGMIIGDQTGIGKGRVAAAMIRYAVVQGHKPVFLTEKANLFSDIYRDLSAIGSAQFKPFIVNTKESKTDIKDEDGNIIYQAPPVTEQNRIIADRAIPANYDFVVATYSQFNSPEKKPEKPHFLQAIAEGNIFIMDEAHNSSGSSNTGEFLQKVIAGTKGVVFLSATFAKRPDNMPIYAMKTSIADCNMSKDDLVDAITRGGVALQEILSSQLVAEGQMVRRERSFEGVEVNYLTLDDKAEEHRAIADNITDILRDIIAFQGTYVDEQIEELDKIAVAEGKEVELREGTSQAGVDSQPYFSKVFQVINQMLFSLKADAVADRTIQRLKEGKKPVIAFASTMGSFIEGMENEHGMLVTDGDTINADFTEVLKRGLDGILRYSEKDVDGNSIHKKFELSELPQEARAEYNRICNKIKNASTGITISPIDAIIKRLKEAGYSVAEVTGRKFELQLNTNTGKGLVLSRKRINTNDAFRQFNNNEVDVLMINQSGSTGASAHAIPTAKVPKDQVRQRVMIVLQAELDINTEVQKRGRINRTGQILKPIYDYVTSAIPAEKRLMMMLQKKLKSLDANTASNQKQSNKILDVPDFLNKYGDKIVKDYLLENKDVNALLDDPLRLEDSKADSGSREGNILEDAAHKVSGRVAVLSTKMQADFYNDISERYSDYADYLKQVGEYDLEVEAMNLEAETVGRKVIKMGKGSDSAFGDDSNLETVRANVLKKPFSKTELENLIQESLKGVEPKTLRAELIQQFTHFNEKALEAELEDIEAKYKDLILNIPNEKAMLKIQAKQGEGAYLMACAERRKELETARETKKEQTKRVFENRKQYLMKMFNFFYVGRSLNYPIETYQGGNELVPGIFLGFTIEGKKKNPYAPSAIKLRFAIANSSKYLAIPASYSEDVMAIIGASVDVGQPSMSDMLSRWEEYTKQNNVDRRIRHIITGNLLQAFSDFKGKLVSYTTDGGETKKGILMPENWNPTEQVQDKVVVPILKALPLIKSLTQNGHIATNSGLSFFRTREHYKLIVAASRTKGGDLYLDKQLLTLVENNNFEKTSDKMVAMLPERNIDKAVELLQMNHSLSVTIQSYQLKDLKNDGMRFKNRKPILVPDEEKEEPVNNILLLELEAEALALELELLAA</sequence>
<dbReference type="Pfam" id="PF04002">
    <property type="entry name" value="RadC"/>
    <property type="match status" value="1"/>
</dbReference>
<keyword evidence="6" id="KW-0175">Coiled coil</keyword>
<dbReference type="Proteomes" id="UP000321204">
    <property type="component" value="Chromosome"/>
</dbReference>
<evidence type="ECO:0000256" key="1">
    <source>
        <dbReference type="ARBA" id="ARBA00022670"/>
    </source>
</evidence>
<dbReference type="CDD" id="cd08071">
    <property type="entry name" value="MPN_DUF2466"/>
    <property type="match status" value="1"/>
</dbReference>
<dbReference type="InterPro" id="IPR039187">
    <property type="entry name" value="SNO_AAA"/>
</dbReference>
<evidence type="ECO:0000259" key="7">
    <source>
        <dbReference type="PROSITE" id="PS50249"/>
    </source>
</evidence>
<dbReference type="GO" id="GO:0046872">
    <property type="term" value="F:metal ion binding"/>
    <property type="evidence" value="ECO:0007669"/>
    <property type="project" value="UniProtKB-KW"/>
</dbReference>
<dbReference type="PROSITE" id="PS51192">
    <property type="entry name" value="HELICASE_ATP_BIND_1"/>
    <property type="match status" value="1"/>
</dbReference>
<dbReference type="GO" id="GO:0008168">
    <property type="term" value="F:methyltransferase activity"/>
    <property type="evidence" value="ECO:0007669"/>
    <property type="project" value="InterPro"/>
</dbReference>
<dbReference type="PROSITE" id="PS00092">
    <property type="entry name" value="N6_MTASE"/>
    <property type="match status" value="1"/>
</dbReference>
<protein>
    <recommendedName>
        <fullName evidence="11">Helicase ATP-binding domain-containing protein</fullName>
    </recommendedName>
</protein>
<dbReference type="EMBL" id="CP042433">
    <property type="protein sequence ID" value="QEC56571.1"/>
    <property type="molecule type" value="Genomic_DNA"/>
</dbReference>
<dbReference type="InterPro" id="IPR025657">
    <property type="entry name" value="RadC_JAB"/>
</dbReference>
<keyword evidence="4" id="KW-0862">Zinc</keyword>
<dbReference type="GO" id="GO:0008237">
    <property type="term" value="F:metallopeptidase activity"/>
    <property type="evidence" value="ECO:0007669"/>
    <property type="project" value="UniProtKB-KW"/>
</dbReference>
<dbReference type="InterPro" id="IPR026937">
    <property type="entry name" value="SBNO_Helicase_C_dom"/>
</dbReference>
<dbReference type="PROSITE" id="PS01302">
    <property type="entry name" value="UPF0758"/>
    <property type="match status" value="1"/>
</dbReference>
<dbReference type="PANTHER" id="PTHR30471:SF3">
    <property type="entry name" value="UPF0758 PROTEIN YEES-RELATED"/>
    <property type="match status" value="1"/>
</dbReference>
<dbReference type="InterPro" id="IPR020891">
    <property type="entry name" value="UPF0758_CS"/>
</dbReference>
<dbReference type="SUPFAM" id="SSF53335">
    <property type="entry name" value="S-adenosyl-L-methionine-dependent methyltransferases"/>
    <property type="match status" value="1"/>
</dbReference>
<gene>
    <name evidence="9" type="ORF">FSB75_11930</name>
</gene>
<keyword evidence="3" id="KW-0378">Hydrolase</keyword>
<evidence type="ECO:0000259" key="8">
    <source>
        <dbReference type="PROSITE" id="PS51192"/>
    </source>
</evidence>
<name>A0A5B8UIR1_9BACT</name>
<dbReference type="InterPro" id="IPR037518">
    <property type="entry name" value="MPN"/>
</dbReference>
<accession>A0A5B8UIR1</accession>
<evidence type="ECO:0000256" key="3">
    <source>
        <dbReference type="ARBA" id="ARBA00022801"/>
    </source>
</evidence>
<keyword evidence="5" id="KW-0482">Metalloprotease</keyword>
<dbReference type="Pfam" id="PF13871">
    <property type="entry name" value="Helicase_C_4"/>
    <property type="match status" value="1"/>
</dbReference>
<dbReference type="Gene3D" id="3.40.50.300">
    <property type="entry name" value="P-loop containing nucleotide triphosphate hydrolases"/>
    <property type="match status" value="1"/>
</dbReference>
<dbReference type="InterPro" id="IPR002052">
    <property type="entry name" value="DNA_methylase_N6_adenine_CS"/>
</dbReference>
<keyword evidence="1" id="KW-0645">Protease</keyword>
<evidence type="ECO:0000256" key="5">
    <source>
        <dbReference type="ARBA" id="ARBA00023049"/>
    </source>
</evidence>
<keyword evidence="2" id="KW-0479">Metal-binding</keyword>
<dbReference type="OrthoDB" id="9815272at2"/>
<dbReference type="GO" id="GO:0003676">
    <property type="term" value="F:nucleic acid binding"/>
    <property type="evidence" value="ECO:0007669"/>
    <property type="project" value="InterPro"/>
</dbReference>
<dbReference type="PRINTS" id="PR00507">
    <property type="entry name" value="N12N6MTFRASE"/>
</dbReference>
<feature type="domain" description="MPN" evidence="7">
    <location>
        <begin position="42"/>
        <end position="167"/>
    </location>
</feature>
<dbReference type="Gene3D" id="3.40.140.10">
    <property type="entry name" value="Cytidine Deaminase, domain 2"/>
    <property type="match status" value="1"/>
</dbReference>
<dbReference type="RefSeq" id="WP_146787569.1">
    <property type="nucleotide sequence ID" value="NZ_BAABIO010000001.1"/>
</dbReference>
<dbReference type="Gene3D" id="3.40.50.150">
    <property type="entry name" value="Vaccinia Virus protein VP39"/>
    <property type="match status" value="1"/>
</dbReference>
<dbReference type="SUPFAM" id="SSF52540">
    <property type="entry name" value="P-loop containing nucleoside triphosphate hydrolases"/>
    <property type="match status" value="2"/>
</dbReference>
<dbReference type="KEGG" id="fgg:FSB75_11930"/>